<dbReference type="STRING" id="1095629.A0A0C9X4E4"/>
<dbReference type="EMBL" id="KN838636">
    <property type="protein sequence ID" value="KIJ99900.1"/>
    <property type="molecule type" value="Genomic_DNA"/>
</dbReference>
<feature type="non-terminal residue" evidence="1">
    <location>
        <position position="1"/>
    </location>
</feature>
<organism evidence="1 2">
    <name type="scientific">Laccaria amethystina LaAM-08-1</name>
    <dbReference type="NCBI Taxonomy" id="1095629"/>
    <lineage>
        <taxon>Eukaryota</taxon>
        <taxon>Fungi</taxon>
        <taxon>Dikarya</taxon>
        <taxon>Basidiomycota</taxon>
        <taxon>Agaricomycotina</taxon>
        <taxon>Agaricomycetes</taxon>
        <taxon>Agaricomycetidae</taxon>
        <taxon>Agaricales</taxon>
        <taxon>Agaricineae</taxon>
        <taxon>Hydnangiaceae</taxon>
        <taxon>Laccaria</taxon>
    </lineage>
</organism>
<reference evidence="1 2" key="1">
    <citation type="submission" date="2014-04" db="EMBL/GenBank/DDBJ databases">
        <authorList>
            <consortium name="DOE Joint Genome Institute"/>
            <person name="Kuo A."/>
            <person name="Kohler A."/>
            <person name="Nagy L.G."/>
            <person name="Floudas D."/>
            <person name="Copeland A."/>
            <person name="Barry K.W."/>
            <person name="Cichocki N."/>
            <person name="Veneault-Fourrey C."/>
            <person name="LaButti K."/>
            <person name="Lindquist E.A."/>
            <person name="Lipzen A."/>
            <person name="Lundell T."/>
            <person name="Morin E."/>
            <person name="Murat C."/>
            <person name="Sun H."/>
            <person name="Tunlid A."/>
            <person name="Henrissat B."/>
            <person name="Grigoriev I.V."/>
            <person name="Hibbett D.S."/>
            <person name="Martin F."/>
            <person name="Nordberg H.P."/>
            <person name="Cantor M.N."/>
            <person name="Hua S.X."/>
        </authorList>
    </citation>
    <scope>NUCLEOTIDE SEQUENCE [LARGE SCALE GENOMIC DNA]</scope>
    <source>
        <strain evidence="1 2">LaAM-08-1</strain>
    </source>
</reference>
<dbReference type="Proteomes" id="UP000054477">
    <property type="component" value="Unassembled WGS sequence"/>
</dbReference>
<accession>A0A0C9X4E4</accession>
<keyword evidence="2" id="KW-1185">Reference proteome</keyword>
<reference evidence="2" key="2">
    <citation type="submission" date="2015-01" db="EMBL/GenBank/DDBJ databases">
        <title>Evolutionary Origins and Diversification of the Mycorrhizal Mutualists.</title>
        <authorList>
            <consortium name="DOE Joint Genome Institute"/>
            <consortium name="Mycorrhizal Genomics Consortium"/>
            <person name="Kohler A."/>
            <person name="Kuo A."/>
            <person name="Nagy L.G."/>
            <person name="Floudas D."/>
            <person name="Copeland A."/>
            <person name="Barry K.W."/>
            <person name="Cichocki N."/>
            <person name="Veneault-Fourrey C."/>
            <person name="LaButti K."/>
            <person name="Lindquist E.A."/>
            <person name="Lipzen A."/>
            <person name="Lundell T."/>
            <person name="Morin E."/>
            <person name="Murat C."/>
            <person name="Riley R."/>
            <person name="Ohm R."/>
            <person name="Sun H."/>
            <person name="Tunlid A."/>
            <person name="Henrissat B."/>
            <person name="Grigoriev I.V."/>
            <person name="Hibbett D.S."/>
            <person name="Martin F."/>
        </authorList>
    </citation>
    <scope>NUCLEOTIDE SEQUENCE [LARGE SCALE GENOMIC DNA]</scope>
    <source>
        <strain evidence="2">LaAM-08-1</strain>
    </source>
</reference>
<sequence length="125" mass="14638">ASKNQPIDIFNVIRKNRGDPAFNWFLPKLQDHLLGHLKGCEFDGDMHEDYSDEDCNSLQIVGQKFYSVQTCCLFYTTYDLQQESDMINPRMHPDIMLRSPETDEGAEPYWYARVIGIYHTNVWAE</sequence>
<dbReference type="AlphaFoldDB" id="A0A0C9X4E4"/>
<protein>
    <submittedName>
        <fullName evidence="1">Uncharacterized protein</fullName>
    </submittedName>
</protein>
<dbReference type="OrthoDB" id="2692094at2759"/>
<evidence type="ECO:0000313" key="1">
    <source>
        <dbReference type="EMBL" id="KIJ99900.1"/>
    </source>
</evidence>
<gene>
    <name evidence="1" type="ORF">K443DRAFT_622550</name>
</gene>
<name>A0A0C9X4E4_9AGAR</name>
<dbReference type="HOGENOM" id="CLU_002498_7_0_1"/>
<proteinExistence type="predicted"/>
<evidence type="ECO:0000313" key="2">
    <source>
        <dbReference type="Proteomes" id="UP000054477"/>
    </source>
</evidence>